<dbReference type="RefSeq" id="WP_016468316.1">
    <property type="nucleotide sequence ID" value="NZ_CP103060.1"/>
</dbReference>
<proteinExistence type="predicted"/>
<name>A0A8H1QTS3_9ACTN</name>
<sequence length="161" mass="18503">MAGHTDNSIVIDAPLDLVWDMTNDLAGWPGLFSEYAAVEILEDTTGEQGREITFRLTMHPDEDGNVWSWVSKRVPDPRRRQVRAHRVETGPFEYMNIYWEYKPEGDGVRMRWVQDFHMKDTAPVSDDGMTEHLNRNTAVQMQLIKRKVEEAAARAKTAAGR</sequence>
<dbReference type="GeneID" id="75184344"/>
<dbReference type="EMBL" id="RCIY01000002">
    <property type="protein sequence ID" value="TGG89679.1"/>
    <property type="molecule type" value="Genomic_DNA"/>
</dbReference>
<dbReference type="Pfam" id="PF10604">
    <property type="entry name" value="Polyketide_cyc2"/>
    <property type="match status" value="1"/>
</dbReference>
<dbReference type="SUPFAM" id="SSF55961">
    <property type="entry name" value="Bet v1-like"/>
    <property type="match status" value="1"/>
</dbReference>
<dbReference type="AlphaFoldDB" id="A0A8H1QTS3"/>
<accession>A0A8H1QTS3</accession>
<comment type="caution">
    <text evidence="1">The sequence shown here is derived from an EMBL/GenBank/DDBJ whole genome shotgun (WGS) entry which is preliminary data.</text>
</comment>
<dbReference type="InterPro" id="IPR023393">
    <property type="entry name" value="START-like_dom_sf"/>
</dbReference>
<organism evidence="1 2">
    <name type="scientific">Streptomyces albus</name>
    <dbReference type="NCBI Taxonomy" id="1888"/>
    <lineage>
        <taxon>Bacteria</taxon>
        <taxon>Bacillati</taxon>
        <taxon>Actinomycetota</taxon>
        <taxon>Actinomycetes</taxon>
        <taxon>Kitasatosporales</taxon>
        <taxon>Streptomycetaceae</taxon>
        <taxon>Streptomyces</taxon>
    </lineage>
</organism>
<gene>
    <name evidence="1" type="ORF">D8771_01965</name>
</gene>
<dbReference type="Proteomes" id="UP000298111">
    <property type="component" value="Unassembled WGS sequence"/>
</dbReference>
<dbReference type="InterPro" id="IPR019587">
    <property type="entry name" value="Polyketide_cyclase/dehydratase"/>
</dbReference>
<evidence type="ECO:0000313" key="1">
    <source>
        <dbReference type="EMBL" id="TGG89679.1"/>
    </source>
</evidence>
<dbReference type="CDD" id="cd08860">
    <property type="entry name" value="TcmN_ARO-CYC_like"/>
    <property type="match status" value="1"/>
</dbReference>
<reference evidence="1 2" key="1">
    <citation type="submission" date="2018-10" db="EMBL/GenBank/DDBJ databases">
        <title>Isolation of pseudouridimycin from Streptomyces albus DSM 40763.</title>
        <authorList>
            <person name="Rosenqvist P."/>
            <person name="Metsae-Ketelae M."/>
            <person name="Virta P."/>
        </authorList>
    </citation>
    <scope>NUCLEOTIDE SEQUENCE [LARGE SCALE GENOMIC DNA]</scope>
    <source>
        <strain evidence="1 2">DSM 40763</strain>
    </source>
</reference>
<evidence type="ECO:0000313" key="2">
    <source>
        <dbReference type="Proteomes" id="UP000298111"/>
    </source>
</evidence>
<dbReference type="Gene3D" id="3.30.530.20">
    <property type="match status" value="1"/>
</dbReference>
<protein>
    <submittedName>
        <fullName evidence="1">Polyketide cyclase</fullName>
    </submittedName>
</protein>